<dbReference type="PRINTS" id="PR00762">
    <property type="entry name" value="CLCHANNEL"/>
</dbReference>
<evidence type="ECO:0000256" key="9">
    <source>
        <dbReference type="ARBA" id="ARBA00023214"/>
    </source>
</evidence>
<keyword evidence="8 11" id="KW-0472">Membrane</keyword>
<comment type="subcellular location">
    <subcellularLocation>
        <location evidence="1 11">Membrane</location>
        <topology evidence="1 11">Multi-pass membrane protein</topology>
    </subcellularLocation>
</comment>
<dbReference type="PANTHER" id="PTHR11689:SF136">
    <property type="entry name" value="H(+)_CL(-) EXCHANGE TRANSPORTER 7"/>
    <property type="match status" value="1"/>
</dbReference>
<feature type="region of interest" description="Disordered" evidence="12">
    <location>
        <begin position="858"/>
        <end position="879"/>
    </location>
</feature>
<keyword evidence="2 11" id="KW-0813">Transport</keyword>
<dbReference type="Pfam" id="PF00654">
    <property type="entry name" value="Voltage_CLC"/>
    <property type="match status" value="2"/>
</dbReference>
<feature type="transmembrane region" description="Helical" evidence="11">
    <location>
        <begin position="227"/>
        <end position="252"/>
    </location>
</feature>
<keyword evidence="4" id="KW-0677">Repeat</keyword>
<feature type="transmembrane region" description="Helical" evidence="11">
    <location>
        <begin position="6"/>
        <end position="34"/>
    </location>
</feature>
<evidence type="ECO:0000256" key="5">
    <source>
        <dbReference type="ARBA" id="ARBA00022989"/>
    </source>
</evidence>
<keyword evidence="5 11" id="KW-1133">Transmembrane helix</keyword>
<keyword evidence="7 10" id="KW-0129">CBS domain</keyword>
<gene>
    <name evidence="15" type="ORF">AMON00008_LOCUS16076</name>
</gene>
<evidence type="ECO:0000256" key="11">
    <source>
        <dbReference type="RuleBase" id="RU361221"/>
    </source>
</evidence>
<protein>
    <recommendedName>
        <fullName evidence="11">Chloride channel protein</fullName>
    </recommendedName>
</protein>
<feature type="chain" id="PRO_5030808079" description="Chloride channel protein" evidence="13">
    <location>
        <begin position="23"/>
        <end position="914"/>
    </location>
</feature>
<evidence type="ECO:0000256" key="1">
    <source>
        <dbReference type="ARBA" id="ARBA00004141"/>
    </source>
</evidence>
<dbReference type="InterPro" id="IPR046342">
    <property type="entry name" value="CBS_dom_sf"/>
</dbReference>
<evidence type="ECO:0000256" key="8">
    <source>
        <dbReference type="ARBA" id="ARBA00023136"/>
    </source>
</evidence>
<dbReference type="Pfam" id="PF00571">
    <property type="entry name" value="CBS"/>
    <property type="match status" value="1"/>
</dbReference>
<evidence type="ECO:0000256" key="2">
    <source>
        <dbReference type="ARBA" id="ARBA00022448"/>
    </source>
</evidence>
<dbReference type="PROSITE" id="PS51371">
    <property type="entry name" value="CBS"/>
    <property type="match status" value="1"/>
</dbReference>
<keyword evidence="9 11" id="KW-0868">Chloride</keyword>
<feature type="compositionally biased region" description="Polar residues" evidence="12">
    <location>
        <begin position="858"/>
        <end position="871"/>
    </location>
</feature>
<keyword evidence="6 11" id="KW-0406">Ion transport</keyword>
<sequence>MASGGLLPGTVVLLCITVGIAAFSSCLVCFGAPICAGSGIPEVLSFLNGNSMPGLFSPVGLCIRVVAIVGTQLAGFPVGREGPMVAIGGAVGFGVAWMLVRPQERRFEQVVASPAAGGISLASPTLVVNEERFAHVRRVGCALGGAAGIATAFNAPIGGILYMFEELAVSSLPPELAKFMCTVFSALATRALVQLTETDVHGLIIYDSNTGSGSGDLSTWDWSDIPLITFISAILGCAGAIFSQALLAVWSLRRRTASRFQRYQPWAKIAECMTYCALVTLAWALVPALFRCREIAHAGKGAGGEAHRLLSGGAHADYVRYTCPEGQFNEAATYLLNGAEGAVKRLYQPSGDVLGSGALAVAMFVYFVLACGMPGLAVPMGTFVPSMLTGALAGRLFGENVRLLHSTLHLGGPALAPAGVYAVVGSAAMLAGLTHMTVGIAALLAEAVGNFGLIPPLMLAVLVAHSASSLFSNFGYDEHLIMRKGIPFLDPEVPAEMENEGLVAADICEVLPSEALLPEVATVKAIKRALRQRQVKYFPVIAEGSICIGLTTRGRLRAVLEALSEQTVHVRRPSSDSTCSLCSRPSDSSTVVSGSEGEDFARQVPRFMSSWSNQGYLLDEQAEAKMKSFIRVMFSVQSRNVEDGDDHAVDVHGLVPVVRVMDSAPHSLCEDMPVSRFYKIFNKADAHVAIVVSKRGRFRGILTRASLTSAQAKLHAEGMQRHKEVCSSPVSFLGACPAAGRGAVESGGFPASCSRAQAGKQVGTDPHVTLNGDCTLEQHALNGHGAVEPAATSIDSVAKAVAGNMRPEEMQAELARAWKLVAEAEWERDEFGERLRASDARVRELEFRLYGGPSFWTTETTPKLSRQTSAESAPGLDPASSACRRGAAARLWAALLGAGARTCTPSCMHAQQAL</sequence>
<evidence type="ECO:0000256" key="13">
    <source>
        <dbReference type="SAM" id="SignalP"/>
    </source>
</evidence>
<dbReference type="InterPro" id="IPR051280">
    <property type="entry name" value="Cl-channel/antiporter"/>
</dbReference>
<dbReference type="PANTHER" id="PTHR11689">
    <property type="entry name" value="CHLORIDE CHANNEL PROTEIN CLC FAMILY MEMBER"/>
    <property type="match status" value="1"/>
</dbReference>
<feature type="transmembrane region" description="Helical" evidence="11">
    <location>
        <begin position="141"/>
        <end position="164"/>
    </location>
</feature>
<organism evidence="15">
    <name type="scientific">Alexandrium monilatum</name>
    <dbReference type="NCBI Taxonomy" id="311494"/>
    <lineage>
        <taxon>Eukaryota</taxon>
        <taxon>Sar</taxon>
        <taxon>Alveolata</taxon>
        <taxon>Dinophyceae</taxon>
        <taxon>Gonyaulacales</taxon>
        <taxon>Pyrocystaceae</taxon>
        <taxon>Alexandrium</taxon>
    </lineage>
</organism>
<feature type="domain" description="CBS" evidence="14">
    <location>
        <begin position="661"/>
        <end position="717"/>
    </location>
</feature>
<dbReference type="Gene3D" id="3.10.580.10">
    <property type="entry name" value="CBS-domain"/>
    <property type="match status" value="1"/>
</dbReference>
<dbReference type="EMBL" id="HBNR01024009">
    <property type="protein sequence ID" value="CAE4576456.1"/>
    <property type="molecule type" value="Transcribed_RNA"/>
</dbReference>
<evidence type="ECO:0000256" key="10">
    <source>
        <dbReference type="PROSITE-ProRule" id="PRU00703"/>
    </source>
</evidence>
<feature type="signal peptide" evidence="13">
    <location>
        <begin position="1"/>
        <end position="22"/>
    </location>
</feature>
<dbReference type="InterPro" id="IPR014743">
    <property type="entry name" value="Cl-channel_core"/>
</dbReference>
<dbReference type="AlphaFoldDB" id="A0A7S4QBH1"/>
<evidence type="ECO:0000256" key="6">
    <source>
        <dbReference type="ARBA" id="ARBA00023065"/>
    </source>
</evidence>
<evidence type="ECO:0000256" key="4">
    <source>
        <dbReference type="ARBA" id="ARBA00022737"/>
    </source>
</evidence>
<name>A0A7S4QBH1_9DINO</name>
<dbReference type="GO" id="GO:0016020">
    <property type="term" value="C:membrane"/>
    <property type="evidence" value="ECO:0007669"/>
    <property type="project" value="UniProtKB-SubCell"/>
</dbReference>
<comment type="similarity">
    <text evidence="11">Belongs to the chloride channel (TC 2.A.49) family.</text>
</comment>
<feature type="transmembrane region" description="Helical" evidence="11">
    <location>
        <begin position="353"/>
        <end position="369"/>
    </location>
</feature>
<dbReference type="SUPFAM" id="SSF81340">
    <property type="entry name" value="Clc chloride channel"/>
    <property type="match status" value="1"/>
</dbReference>
<dbReference type="InterPro" id="IPR001807">
    <property type="entry name" value="ClC"/>
</dbReference>
<accession>A0A7S4QBH1</accession>
<feature type="transmembrane region" description="Helical" evidence="11">
    <location>
        <begin position="82"/>
        <end position="100"/>
    </location>
</feature>
<dbReference type="Gene3D" id="1.10.3080.10">
    <property type="entry name" value="Clc chloride channel"/>
    <property type="match status" value="1"/>
</dbReference>
<feature type="transmembrane region" description="Helical" evidence="11">
    <location>
        <begin position="418"/>
        <end position="445"/>
    </location>
</feature>
<evidence type="ECO:0000259" key="14">
    <source>
        <dbReference type="PROSITE" id="PS51371"/>
    </source>
</evidence>
<evidence type="ECO:0000313" key="15">
    <source>
        <dbReference type="EMBL" id="CAE4576456.1"/>
    </source>
</evidence>
<dbReference type="InterPro" id="IPR000644">
    <property type="entry name" value="CBS_dom"/>
</dbReference>
<comment type="caution">
    <text evidence="11">Lacks conserved residue(s) required for the propagation of feature annotation.</text>
</comment>
<dbReference type="GO" id="GO:0005254">
    <property type="term" value="F:chloride channel activity"/>
    <property type="evidence" value="ECO:0007669"/>
    <property type="project" value="UniProtKB-UniRule"/>
</dbReference>
<reference evidence="15" key="1">
    <citation type="submission" date="2021-01" db="EMBL/GenBank/DDBJ databases">
        <authorList>
            <person name="Corre E."/>
            <person name="Pelletier E."/>
            <person name="Niang G."/>
            <person name="Scheremetjew M."/>
            <person name="Finn R."/>
            <person name="Kale V."/>
            <person name="Holt S."/>
            <person name="Cochrane G."/>
            <person name="Meng A."/>
            <person name="Brown T."/>
            <person name="Cohen L."/>
        </authorList>
    </citation>
    <scope>NUCLEOTIDE SEQUENCE</scope>
    <source>
        <strain evidence="15">CCMP3105</strain>
    </source>
</reference>
<keyword evidence="13" id="KW-0732">Signal</keyword>
<evidence type="ECO:0000256" key="7">
    <source>
        <dbReference type="ARBA" id="ARBA00023122"/>
    </source>
</evidence>
<proteinExistence type="inferred from homology"/>
<feature type="transmembrane region" description="Helical" evidence="11">
    <location>
        <begin position="55"/>
        <end position="76"/>
    </location>
</feature>
<evidence type="ECO:0000256" key="12">
    <source>
        <dbReference type="SAM" id="MobiDB-lite"/>
    </source>
</evidence>
<evidence type="ECO:0000256" key="3">
    <source>
        <dbReference type="ARBA" id="ARBA00022692"/>
    </source>
</evidence>
<keyword evidence="3 11" id="KW-0812">Transmembrane</keyword>
<dbReference type="SUPFAM" id="SSF54631">
    <property type="entry name" value="CBS-domain pair"/>
    <property type="match status" value="1"/>
</dbReference>